<dbReference type="Pfam" id="PF06903">
    <property type="entry name" value="VirK"/>
    <property type="match status" value="1"/>
</dbReference>
<feature type="signal peptide" evidence="1">
    <location>
        <begin position="1"/>
        <end position="18"/>
    </location>
</feature>
<dbReference type="RefSeq" id="WP_058507544.1">
    <property type="nucleotide sequence ID" value="NZ_CAAAIK010000001.1"/>
</dbReference>
<proteinExistence type="predicted"/>
<dbReference type="Proteomes" id="UP000054618">
    <property type="component" value="Unassembled WGS sequence"/>
</dbReference>
<accession>A0A0W0XZH4</accession>
<evidence type="ECO:0000313" key="3">
    <source>
        <dbReference type="Proteomes" id="UP000054618"/>
    </source>
</evidence>
<protein>
    <submittedName>
        <fullName evidence="2">VirK protein</fullName>
    </submittedName>
</protein>
<dbReference type="STRING" id="45073.Lqui_1433"/>
<feature type="chain" id="PRO_5006917064" evidence="1">
    <location>
        <begin position="19"/>
        <end position="139"/>
    </location>
</feature>
<dbReference type="OrthoDB" id="5645049at2"/>
<keyword evidence="3" id="KW-1185">Reference proteome</keyword>
<name>A0A0W0XZH4_9GAMM</name>
<dbReference type="AlphaFoldDB" id="A0A0W0XZH4"/>
<dbReference type="EMBL" id="LNYS01000008">
    <property type="protein sequence ID" value="KTD50108.1"/>
    <property type="molecule type" value="Genomic_DNA"/>
</dbReference>
<evidence type="ECO:0000313" key="2">
    <source>
        <dbReference type="EMBL" id="KTD50108.1"/>
    </source>
</evidence>
<comment type="caution">
    <text evidence="2">The sequence shown here is derived from an EMBL/GenBank/DDBJ whole genome shotgun (WGS) entry which is preliminary data.</text>
</comment>
<evidence type="ECO:0000256" key="1">
    <source>
        <dbReference type="SAM" id="SignalP"/>
    </source>
</evidence>
<sequence>MKKTVLSLMAAAAFSVQAAELASFSEVADAVSHGQALSFVWSVKNCVSEMPLPDVTTSIQPNAVMLIAGQLVTASDRHFTLNDPFLPGTPAFGYSKFELTADGKAALKITLMRAADYSKVKEYSIQCHLGNGLNIFTAG</sequence>
<reference evidence="2 3" key="1">
    <citation type="submission" date="2015-11" db="EMBL/GenBank/DDBJ databases">
        <title>Genomic analysis of 38 Legionella species identifies large and diverse effector repertoires.</title>
        <authorList>
            <person name="Burstein D."/>
            <person name="Amaro F."/>
            <person name="Zusman T."/>
            <person name="Lifshitz Z."/>
            <person name="Cohen O."/>
            <person name="Gilbert J.A."/>
            <person name="Pupko T."/>
            <person name="Shuman H.A."/>
            <person name="Segal G."/>
        </authorList>
    </citation>
    <scope>NUCLEOTIDE SEQUENCE [LARGE SCALE GENOMIC DNA]</scope>
    <source>
        <strain evidence="2 3">CDC#1442-AUS-E</strain>
    </source>
</reference>
<dbReference type="PATRIC" id="fig|45073.5.peg.1510"/>
<dbReference type="InterPro" id="IPR010694">
    <property type="entry name" value="Uncharacterised_VirK"/>
</dbReference>
<gene>
    <name evidence="2" type="ORF">Lqui_1433</name>
</gene>
<organism evidence="2 3">
    <name type="scientific">Legionella quinlivanii</name>
    <dbReference type="NCBI Taxonomy" id="45073"/>
    <lineage>
        <taxon>Bacteria</taxon>
        <taxon>Pseudomonadati</taxon>
        <taxon>Pseudomonadota</taxon>
        <taxon>Gammaproteobacteria</taxon>
        <taxon>Legionellales</taxon>
        <taxon>Legionellaceae</taxon>
        <taxon>Legionella</taxon>
    </lineage>
</organism>
<keyword evidence="1" id="KW-0732">Signal</keyword>